<sequence length="218" mass="23639">MAVQGAGTSSRPGAPRWYEAIWHVEGEVPLGAARSADDAFDRLAPLFRHTGTTVRQQGATLTFSKTDPAAQDPLAVFDRGVIEATTASGEPVLRYRLVSRALLFCFLAPLLFLAFAQATVLVAPWAKPSSGEAEKKQIQLPQNRIDKALGAPAPEPKKKDAGGDDDKQPKPTAAYIFAGIFALLYVAGRILESRLVRRQFVKHLASDDETAWGRDPVM</sequence>
<accession>A0A2W5QYL8</accession>
<evidence type="ECO:0000256" key="1">
    <source>
        <dbReference type="SAM" id="MobiDB-lite"/>
    </source>
</evidence>
<keyword evidence="2" id="KW-0812">Transmembrane</keyword>
<dbReference type="AlphaFoldDB" id="A0A2W5QYL8"/>
<name>A0A2W5QYL8_9SPHN</name>
<reference evidence="3 4" key="1">
    <citation type="submission" date="2017-08" db="EMBL/GenBank/DDBJ databases">
        <title>Infants hospitalized years apart are colonized by the same room-sourced microbial strains.</title>
        <authorList>
            <person name="Brooks B."/>
            <person name="Olm M.R."/>
            <person name="Firek B.A."/>
            <person name="Baker R."/>
            <person name="Thomas B.C."/>
            <person name="Morowitz M.J."/>
            <person name="Banfield J.F."/>
        </authorList>
    </citation>
    <scope>NUCLEOTIDE SEQUENCE [LARGE SCALE GENOMIC DNA]</scope>
    <source>
        <strain evidence="3">S2_005_001_R1_22</strain>
    </source>
</reference>
<evidence type="ECO:0000313" key="3">
    <source>
        <dbReference type="EMBL" id="PZQ63187.1"/>
    </source>
</evidence>
<feature type="transmembrane region" description="Helical" evidence="2">
    <location>
        <begin position="101"/>
        <end position="126"/>
    </location>
</feature>
<feature type="compositionally biased region" description="Basic and acidic residues" evidence="1">
    <location>
        <begin position="155"/>
        <end position="168"/>
    </location>
</feature>
<proteinExistence type="predicted"/>
<dbReference type="EMBL" id="QFQI01000001">
    <property type="protein sequence ID" value="PZQ63187.1"/>
    <property type="molecule type" value="Genomic_DNA"/>
</dbReference>
<protein>
    <submittedName>
        <fullName evidence="3">Uncharacterized protein</fullName>
    </submittedName>
</protein>
<comment type="caution">
    <text evidence="3">The sequence shown here is derived from an EMBL/GenBank/DDBJ whole genome shotgun (WGS) entry which is preliminary data.</text>
</comment>
<feature type="region of interest" description="Disordered" evidence="1">
    <location>
        <begin position="133"/>
        <end position="168"/>
    </location>
</feature>
<keyword evidence="2" id="KW-1133">Transmembrane helix</keyword>
<gene>
    <name evidence="3" type="ORF">DI544_02700</name>
</gene>
<dbReference type="Proteomes" id="UP000249229">
    <property type="component" value="Unassembled WGS sequence"/>
</dbReference>
<keyword evidence="2" id="KW-0472">Membrane</keyword>
<organism evidence="3 4">
    <name type="scientific">Sphingomonas taxi</name>
    <dbReference type="NCBI Taxonomy" id="1549858"/>
    <lineage>
        <taxon>Bacteria</taxon>
        <taxon>Pseudomonadati</taxon>
        <taxon>Pseudomonadota</taxon>
        <taxon>Alphaproteobacteria</taxon>
        <taxon>Sphingomonadales</taxon>
        <taxon>Sphingomonadaceae</taxon>
        <taxon>Sphingomonas</taxon>
    </lineage>
</organism>
<evidence type="ECO:0000313" key="4">
    <source>
        <dbReference type="Proteomes" id="UP000249229"/>
    </source>
</evidence>
<feature type="transmembrane region" description="Helical" evidence="2">
    <location>
        <begin position="173"/>
        <end position="191"/>
    </location>
</feature>
<evidence type="ECO:0000256" key="2">
    <source>
        <dbReference type="SAM" id="Phobius"/>
    </source>
</evidence>